<accession>A0A8T1DET1</accession>
<reference evidence="2" key="1">
    <citation type="submission" date="2018-10" db="EMBL/GenBank/DDBJ databases">
        <title>Effector identification in a new, highly contiguous assembly of the strawberry crown rot pathogen Phytophthora cactorum.</title>
        <authorList>
            <person name="Armitage A.D."/>
            <person name="Nellist C.F."/>
            <person name="Bates H."/>
            <person name="Vickerstaff R.J."/>
            <person name="Harrison R.J."/>
        </authorList>
    </citation>
    <scope>NUCLEOTIDE SEQUENCE</scope>
    <source>
        <strain evidence="2">4040</strain>
    </source>
</reference>
<gene>
    <name evidence="2" type="ORF">PC117_g11642</name>
</gene>
<name>A0A8T1DET1_9STRA</name>
<sequence>MVQEDELDARQDQGVGRTPAMDFVLSKTAAEEFGLGSTRNKNRHYRSSR</sequence>
<feature type="region of interest" description="Disordered" evidence="1">
    <location>
        <begin position="1"/>
        <end position="20"/>
    </location>
</feature>
<proteinExistence type="predicted"/>
<evidence type="ECO:0000313" key="2">
    <source>
        <dbReference type="EMBL" id="KAG2937552.1"/>
    </source>
</evidence>
<protein>
    <submittedName>
        <fullName evidence="2">Uncharacterized protein</fullName>
    </submittedName>
</protein>
<dbReference type="Proteomes" id="UP000736787">
    <property type="component" value="Unassembled WGS sequence"/>
</dbReference>
<dbReference type="AlphaFoldDB" id="A0A8T1DET1"/>
<evidence type="ECO:0000256" key="1">
    <source>
        <dbReference type="SAM" id="MobiDB-lite"/>
    </source>
</evidence>
<evidence type="ECO:0000313" key="3">
    <source>
        <dbReference type="Proteomes" id="UP000736787"/>
    </source>
</evidence>
<organism evidence="2 3">
    <name type="scientific">Phytophthora cactorum</name>
    <dbReference type="NCBI Taxonomy" id="29920"/>
    <lineage>
        <taxon>Eukaryota</taxon>
        <taxon>Sar</taxon>
        <taxon>Stramenopiles</taxon>
        <taxon>Oomycota</taxon>
        <taxon>Peronosporomycetes</taxon>
        <taxon>Peronosporales</taxon>
        <taxon>Peronosporaceae</taxon>
        <taxon>Phytophthora</taxon>
    </lineage>
</organism>
<dbReference type="EMBL" id="RCMK01000305">
    <property type="protein sequence ID" value="KAG2937552.1"/>
    <property type="molecule type" value="Genomic_DNA"/>
</dbReference>
<dbReference type="VEuPathDB" id="FungiDB:PC110_g23396"/>
<comment type="caution">
    <text evidence="2">The sequence shown here is derived from an EMBL/GenBank/DDBJ whole genome shotgun (WGS) entry which is preliminary data.</text>
</comment>